<evidence type="ECO:0000313" key="3">
    <source>
        <dbReference type="Proteomes" id="UP000321306"/>
    </source>
</evidence>
<organism evidence="2 3">
    <name type="scientific">Deinococcus cellulosilyticus (strain DSM 18568 / NBRC 106333 / KACC 11606 / 5516J-15)</name>
    <dbReference type="NCBI Taxonomy" id="1223518"/>
    <lineage>
        <taxon>Bacteria</taxon>
        <taxon>Thermotogati</taxon>
        <taxon>Deinococcota</taxon>
        <taxon>Deinococci</taxon>
        <taxon>Deinococcales</taxon>
        <taxon>Deinococcaceae</taxon>
        <taxon>Deinococcus</taxon>
    </lineage>
</organism>
<evidence type="ECO:0000259" key="1">
    <source>
        <dbReference type="Pfam" id="PF20530"/>
    </source>
</evidence>
<evidence type="ECO:0000313" key="2">
    <source>
        <dbReference type="EMBL" id="GEM47497.1"/>
    </source>
</evidence>
<dbReference type="SUPFAM" id="SSF52058">
    <property type="entry name" value="L domain-like"/>
    <property type="match status" value="1"/>
</dbReference>
<feature type="domain" description="DUF6745" evidence="1">
    <location>
        <begin position="205"/>
        <end position="332"/>
    </location>
</feature>
<sequence>MGISAAEAKRLILSGQAPEHLVVQGVLEFQGEKQLRSLPAFLTCDTLDVRECPNLHRLPDGLSAGTVLAGYTHLQSVPDTIKVKFKLDLEGCTSLISLPESLKVGSLILRDCVSLRQLPEGLDVYFLDVSGCSALEHLPEQARVQGGHVVLRGCTRLKSLPSWLNRVARLDLRGCEHLHTLPETLKVSGWIDLADSGITSLPHHGQVPLRWKGVPIEPRIAFDPASITGQEILETDNAELRRVKLERMGYENFLAEVDAQILDQDQDAGGPRKLLKVPLPDDEDLVALWVICPSTDRNYVIRVPPKMKTAHQAAAWIAGFDDPKLYQPVMET</sequence>
<dbReference type="OrthoDB" id="871648at2"/>
<dbReference type="EMBL" id="BJXB01000013">
    <property type="protein sequence ID" value="GEM47497.1"/>
    <property type="molecule type" value="Genomic_DNA"/>
</dbReference>
<dbReference type="InterPro" id="IPR032675">
    <property type="entry name" value="LRR_dom_sf"/>
</dbReference>
<name>A0A511N4U5_DEIC1</name>
<gene>
    <name evidence="2" type="ORF">DC3_31320</name>
</gene>
<accession>A0A511N4U5</accession>
<dbReference type="Pfam" id="PF20530">
    <property type="entry name" value="DUF6745"/>
    <property type="match status" value="1"/>
</dbReference>
<dbReference type="AlphaFoldDB" id="A0A511N4U5"/>
<dbReference type="Proteomes" id="UP000321306">
    <property type="component" value="Unassembled WGS sequence"/>
</dbReference>
<dbReference type="PANTHER" id="PTHR36766">
    <property type="entry name" value="PLANT BROAD-SPECTRUM MILDEW RESISTANCE PROTEIN RPW8"/>
    <property type="match status" value="1"/>
</dbReference>
<dbReference type="RefSeq" id="WP_146885779.1">
    <property type="nucleotide sequence ID" value="NZ_BJXB01000013.1"/>
</dbReference>
<keyword evidence="3" id="KW-1185">Reference proteome</keyword>
<dbReference type="InterPro" id="IPR046633">
    <property type="entry name" value="DUF6745"/>
</dbReference>
<dbReference type="Gene3D" id="3.80.10.10">
    <property type="entry name" value="Ribonuclease Inhibitor"/>
    <property type="match status" value="1"/>
</dbReference>
<protein>
    <recommendedName>
        <fullName evidence="1">DUF6745 domain-containing protein</fullName>
    </recommendedName>
</protein>
<comment type="caution">
    <text evidence="2">The sequence shown here is derived from an EMBL/GenBank/DDBJ whole genome shotgun (WGS) entry which is preliminary data.</text>
</comment>
<proteinExistence type="predicted"/>
<reference evidence="2 3" key="1">
    <citation type="submission" date="2019-07" db="EMBL/GenBank/DDBJ databases">
        <title>Whole genome shotgun sequence of Deinococcus cellulosilyticus NBRC 106333.</title>
        <authorList>
            <person name="Hosoyama A."/>
            <person name="Uohara A."/>
            <person name="Ohji S."/>
            <person name="Ichikawa N."/>
        </authorList>
    </citation>
    <scope>NUCLEOTIDE SEQUENCE [LARGE SCALE GENOMIC DNA]</scope>
    <source>
        <strain evidence="2 3">NBRC 106333</strain>
    </source>
</reference>